<comment type="caution">
    <text evidence="2">The sequence shown here is derived from an EMBL/GenBank/DDBJ whole genome shotgun (WGS) entry which is preliminary data.</text>
</comment>
<reference evidence="3" key="1">
    <citation type="journal article" date="2019" name="Int. J. Syst. Evol. Microbiol.">
        <title>The Global Catalogue of Microorganisms (GCM) 10K type strain sequencing project: providing services to taxonomists for standard genome sequencing and annotation.</title>
        <authorList>
            <consortium name="The Broad Institute Genomics Platform"/>
            <consortium name="The Broad Institute Genome Sequencing Center for Infectious Disease"/>
            <person name="Wu L."/>
            <person name="Ma J."/>
        </authorList>
    </citation>
    <scope>NUCLEOTIDE SEQUENCE [LARGE SCALE GENOMIC DNA]</scope>
    <source>
        <strain evidence="3">CCUG 55250</strain>
    </source>
</reference>
<evidence type="ECO:0000256" key="1">
    <source>
        <dbReference type="SAM" id="Phobius"/>
    </source>
</evidence>
<proteinExistence type="predicted"/>
<name>A0ABW0IAQ7_9BACT</name>
<evidence type="ECO:0008006" key="4">
    <source>
        <dbReference type="Google" id="ProtNLM"/>
    </source>
</evidence>
<accession>A0ABW0IAQ7</accession>
<organism evidence="2 3">
    <name type="scientific">Larkinella bovis</name>
    <dbReference type="NCBI Taxonomy" id="683041"/>
    <lineage>
        <taxon>Bacteria</taxon>
        <taxon>Pseudomonadati</taxon>
        <taxon>Bacteroidota</taxon>
        <taxon>Cytophagia</taxon>
        <taxon>Cytophagales</taxon>
        <taxon>Spirosomataceae</taxon>
        <taxon>Larkinella</taxon>
    </lineage>
</organism>
<sequence>MATNSNSAPKRSNYVNWGTVWGLIFTAIALDLYINYSANQQDKETYRIRYETKVSEADSLRAVKSKLERQLLEIKAMQSPTTATATVMASNEVSR</sequence>
<keyword evidence="1" id="KW-1133">Transmembrane helix</keyword>
<feature type="transmembrane region" description="Helical" evidence="1">
    <location>
        <begin position="14"/>
        <end position="34"/>
    </location>
</feature>
<keyword evidence="1" id="KW-0472">Membrane</keyword>
<keyword evidence="3" id="KW-1185">Reference proteome</keyword>
<protein>
    <recommendedName>
        <fullName evidence="4">S-adenosyl-methyltransferase</fullName>
    </recommendedName>
</protein>
<dbReference type="Proteomes" id="UP001596106">
    <property type="component" value="Unassembled WGS sequence"/>
</dbReference>
<evidence type="ECO:0000313" key="3">
    <source>
        <dbReference type="Proteomes" id="UP001596106"/>
    </source>
</evidence>
<evidence type="ECO:0000313" key="2">
    <source>
        <dbReference type="EMBL" id="MFC5409623.1"/>
    </source>
</evidence>
<dbReference type="RefSeq" id="WP_379843866.1">
    <property type="nucleotide sequence ID" value="NZ_JBHSMA010000002.1"/>
</dbReference>
<keyword evidence="1" id="KW-0812">Transmembrane</keyword>
<dbReference type="EMBL" id="JBHSMA010000002">
    <property type="protein sequence ID" value="MFC5409623.1"/>
    <property type="molecule type" value="Genomic_DNA"/>
</dbReference>
<gene>
    <name evidence="2" type="ORF">ACFPMF_09910</name>
</gene>